<evidence type="ECO:0000256" key="4">
    <source>
        <dbReference type="ARBA" id="ARBA00022475"/>
    </source>
</evidence>
<name>A0A7X0SNL0_9BACL</name>
<comment type="catalytic activity">
    <reaction evidence="1">
        <text>ATP + protein L-histidine = ADP + protein N-phospho-L-histidine.</text>
        <dbReference type="EC" id="2.7.13.3"/>
    </reaction>
</comment>
<keyword evidence="8 15" id="KW-0418">Kinase</keyword>
<dbReference type="PROSITE" id="PS50109">
    <property type="entry name" value="HIS_KIN"/>
    <property type="match status" value="1"/>
</dbReference>
<dbReference type="Gene3D" id="6.10.340.10">
    <property type="match status" value="1"/>
</dbReference>
<evidence type="ECO:0000256" key="5">
    <source>
        <dbReference type="ARBA" id="ARBA00022553"/>
    </source>
</evidence>
<evidence type="ECO:0000259" key="13">
    <source>
        <dbReference type="PROSITE" id="PS50109"/>
    </source>
</evidence>
<evidence type="ECO:0000256" key="10">
    <source>
        <dbReference type="ARBA" id="ARBA00023012"/>
    </source>
</evidence>
<feature type="domain" description="HAMP" evidence="14">
    <location>
        <begin position="312"/>
        <end position="364"/>
    </location>
</feature>
<evidence type="ECO:0000256" key="8">
    <source>
        <dbReference type="ARBA" id="ARBA00022777"/>
    </source>
</evidence>
<gene>
    <name evidence="15" type="ORF">H7C18_20555</name>
</gene>
<dbReference type="GO" id="GO:0005886">
    <property type="term" value="C:plasma membrane"/>
    <property type="evidence" value="ECO:0007669"/>
    <property type="project" value="UniProtKB-SubCell"/>
</dbReference>
<dbReference type="InterPro" id="IPR003660">
    <property type="entry name" value="HAMP_dom"/>
</dbReference>
<dbReference type="InterPro" id="IPR010559">
    <property type="entry name" value="Sig_transdc_His_kin_internal"/>
</dbReference>
<keyword evidence="11 12" id="KW-0472">Membrane</keyword>
<keyword evidence="6" id="KW-0808">Transferase</keyword>
<dbReference type="InterPro" id="IPR036890">
    <property type="entry name" value="HATPase_C_sf"/>
</dbReference>
<keyword evidence="5" id="KW-0597">Phosphoprotein</keyword>
<dbReference type="SUPFAM" id="SSF55874">
    <property type="entry name" value="ATPase domain of HSP90 chaperone/DNA topoisomerase II/histidine kinase"/>
    <property type="match status" value="1"/>
</dbReference>
<organism evidence="15 16">
    <name type="scientific">Cohnella zeiphila</name>
    <dbReference type="NCBI Taxonomy" id="2761120"/>
    <lineage>
        <taxon>Bacteria</taxon>
        <taxon>Bacillati</taxon>
        <taxon>Bacillota</taxon>
        <taxon>Bacilli</taxon>
        <taxon>Bacillales</taxon>
        <taxon>Paenibacillaceae</taxon>
        <taxon>Cohnella</taxon>
    </lineage>
</organism>
<dbReference type="InterPro" id="IPR003594">
    <property type="entry name" value="HATPase_dom"/>
</dbReference>
<dbReference type="PANTHER" id="PTHR34220:SF7">
    <property type="entry name" value="SENSOR HISTIDINE KINASE YPDA"/>
    <property type="match status" value="1"/>
</dbReference>
<dbReference type="EMBL" id="JACJVO010000025">
    <property type="protein sequence ID" value="MBB6733318.1"/>
    <property type="molecule type" value="Genomic_DNA"/>
</dbReference>
<keyword evidence="10" id="KW-0902">Two-component regulatory system</keyword>
<keyword evidence="4" id="KW-1003">Cell membrane</keyword>
<evidence type="ECO:0000256" key="9">
    <source>
        <dbReference type="ARBA" id="ARBA00022840"/>
    </source>
</evidence>
<evidence type="ECO:0000313" key="15">
    <source>
        <dbReference type="EMBL" id="MBB6733318.1"/>
    </source>
</evidence>
<evidence type="ECO:0000256" key="1">
    <source>
        <dbReference type="ARBA" id="ARBA00000085"/>
    </source>
</evidence>
<dbReference type="InterPro" id="IPR050640">
    <property type="entry name" value="Bact_2-comp_sensor_kinase"/>
</dbReference>
<reference evidence="15 16" key="1">
    <citation type="submission" date="2020-08" db="EMBL/GenBank/DDBJ databases">
        <title>Cohnella phylogeny.</title>
        <authorList>
            <person name="Dunlap C."/>
        </authorList>
    </citation>
    <scope>NUCLEOTIDE SEQUENCE [LARGE SCALE GENOMIC DNA]</scope>
    <source>
        <strain evidence="15 16">CBP 2801</strain>
    </source>
</reference>
<proteinExistence type="predicted"/>
<dbReference type="EC" id="2.7.13.3" evidence="3"/>
<keyword evidence="12" id="KW-1133">Transmembrane helix</keyword>
<evidence type="ECO:0000259" key="14">
    <source>
        <dbReference type="PROSITE" id="PS50885"/>
    </source>
</evidence>
<dbReference type="GO" id="GO:0005524">
    <property type="term" value="F:ATP binding"/>
    <property type="evidence" value="ECO:0007669"/>
    <property type="project" value="UniProtKB-KW"/>
</dbReference>
<dbReference type="InterPro" id="IPR005467">
    <property type="entry name" value="His_kinase_dom"/>
</dbReference>
<dbReference type="AlphaFoldDB" id="A0A7X0SNL0"/>
<evidence type="ECO:0000256" key="6">
    <source>
        <dbReference type="ARBA" id="ARBA00022679"/>
    </source>
</evidence>
<dbReference type="SUPFAM" id="SSF158472">
    <property type="entry name" value="HAMP domain-like"/>
    <property type="match status" value="1"/>
</dbReference>
<keyword evidence="12" id="KW-0812">Transmembrane</keyword>
<keyword evidence="7" id="KW-0547">Nucleotide-binding</keyword>
<keyword evidence="16" id="KW-1185">Reference proteome</keyword>
<evidence type="ECO:0000256" key="3">
    <source>
        <dbReference type="ARBA" id="ARBA00012438"/>
    </source>
</evidence>
<dbReference type="SMART" id="SM00304">
    <property type="entry name" value="HAMP"/>
    <property type="match status" value="1"/>
</dbReference>
<evidence type="ECO:0000256" key="2">
    <source>
        <dbReference type="ARBA" id="ARBA00004651"/>
    </source>
</evidence>
<dbReference type="PROSITE" id="PS50885">
    <property type="entry name" value="HAMP"/>
    <property type="match status" value="1"/>
</dbReference>
<dbReference type="RefSeq" id="WP_185130983.1">
    <property type="nucleotide sequence ID" value="NZ_JACJVO010000025.1"/>
</dbReference>
<dbReference type="SMART" id="SM00387">
    <property type="entry name" value="HATPase_c"/>
    <property type="match status" value="1"/>
</dbReference>
<sequence>MRRWSHSLFVRFSAAFLLVGLLPLIALSVFSLRTFTTHVERNTVNNLDQMVYYMGSNLDNLYSKYNEVTKLMYLRTTDGSNLGAGNSVSVSVNEHERINQMSIDDFLTTVMYSDSYIRNVFFVRASDGKLYSQNRDNKALLPNRLPLTGWLGPVKDNPRQLALFPTHDESYYAGSARKVMTVGRNLIDTSGTDLSVPKVVGTLFFDVDASVFDDLFHELNLGPKDELYVVDGSGFVFYSNRGDSGKQIADGADSRADMLTFSQDIPFLNGKVIVRASKGDLYERLTSTRTAVLIAIGICSAVLIGMGVWFSRRLSSPIRSVIRMMARVESGNLDVQPLPGGLDEVGRLSHGFNRMVERLRTFIEEAYVAEIKQKQTELNALKSQIRPHYLYNTLEVIRMNAVASDADEVGDMILSLSKQLKYVIDYGEDLVSLRRELDHLRNYFDIIKVRYENRVGLECETDDAVDPEWLIPKLSLQPIVENAVQHGILPNGGKGTVRLTVRKAEERVVLTVSDDGVGLSPAALEKLESRLNEPSPVSRSIGMKNVHERIRTMYGPEYGLSIGSRPSLGTSVRMILPIREGSG</sequence>
<comment type="caution">
    <text evidence="15">The sequence shown here is derived from an EMBL/GenBank/DDBJ whole genome shotgun (WGS) entry which is preliminary data.</text>
</comment>
<dbReference type="Pfam" id="PF06580">
    <property type="entry name" value="His_kinase"/>
    <property type="match status" value="1"/>
</dbReference>
<dbReference type="Gene3D" id="3.30.565.10">
    <property type="entry name" value="Histidine kinase-like ATPase, C-terminal domain"/>
    <property type="match status" value="1"/>
</dbReference>
<dbReference type="GO" id="GO:0000155">
    <property type="term" value="F:phosphorelay sensor kinase activity"/>
    <property type="evidence" value="ECO:0007669"/>
    <property type="project" value="InterPro"/>
</dbReference>
<dbReference type="Proteomes" id="UP000564644">
    <property type="component" value="Unassembled WGS sequence"/>
</dbReference>
<protein>
    <recommendedName>
        <fullName evidence="3">histidine kinase</fullName>
        <ecNumber evidence="3">2.7.13.3</ecNumber>
    </recommendedName>
</protein>
<evidence type="ECO:0000313" key="16">
    <source>
        <dbReference type="Proteomes" id="UP000564644"/>
    </source>
</evidence>
<dbReference type="Pfam" id="PF02518">
    <property type="entry name" value="HATPase_c"/>
    <property type="match status" value="1"/>
</dbReference>
<accession>A0A7X0SNL0</accession>
<evidence type="ECO:0000256" key="12">
    <source>
        <dbReference type="SAM" id="Phobius"/>
    </source>
</evidence>
<dbReference type="Pfam" id="PF00672">
    <property type="entry name" value="HAMP"/>
    <property type="match status" value="1"/>
</dbReference>
<evidence type="ECO:0000256" key="7">
    <source>
        <dbReference type="ARBA" id="ARBA00022741"/>
    </source>
</evidence>
<dbReference type="CDD" id="cd06225">
    <property type="entry name" value="HAMP"/>
    <property type="match status" value="1"/>
</dbReference>
<evidence type="ECO:0000256" key="11">
    <source>
        <dbReference type="ARBA" id="ARBA00023136"/>
    </source>
</evidence>
<feature type="transmembrane region" description="Helical" evidence="12">
    <location>
        <begin position="291"/>
        <end position="310"/>
    </location>
</feature>
<feature type="domain" description="Histidine kinase" evidence="13">
    <location>
        <begin position="476"/>
        <end position="580"/>
    </location>
</feature>
<keyword evidence="9" id="KW-0067">ATP-binding</keyword>
<dbReference type="PANTHER" id="PTHR34220">
    <property type="entry name" value="SENSOR HISTIDINE KINASE YPDA"/>
    <property type="match status" value="1"/>
</dbReference>
<comment type="subcellular location">
    <subcellularLocation>
        <location evidence="2">Cell membrane</location>
        <topology evidence="2">Multi-pass membrane protein</topology>
    </subcellularLocation>
</comment>